<evidence type="ECO:0000256" key="1">
    <source>
        <dbReference type="SAM" id="Phobius"/>
    </source>
</evidence>
<keyword evidence="1" id="KW-0812">Transmembrane</keyword>
<dbReference type="PANTHER" id="PTHR31210:SF47">
    <property type="entry name" value="OS07G0564800 PROTEIN"/>
    <property type="match status" value="1"/>
</dbReference>
<evidence type="ECO:0008006" key="4">
    <source>
        <dbReference type="Google" id="ProtNLM"/>
    </source>
</evidence>
<gene>
    <name evidence="2" type="ORF">CSSPTR1EN2_LOCUS10819</name>
</gene>
<organism evidence="2 3">
    <name type="scientific">Sphagnum troendelagicum</name>
    <dbReference type="NCBI Taxonomy" id="128251"/>
    <lineage>
        <taxon>Eukaryota</taxon>
        <taxon>Viridiplantae</taxon>
        <taxon>Streptophyta</taxon>
        <taxon>Embryophyta</taxon>
        <taxon>Bryophyta</taxon>
        <taxon>Sphagnophytina</taxon>
        <taxon>Sphagnopsida</taxon>
        <taxon>Sphagnales</taxon>
        <taxon>Sphagnaceae</taxon>
        <taxon>Sphagnum</taxon>
    </lineage>
</organism>
<keyword evidence="1" id="KW-1133">Transmembrane helix</keyword>
<evidence type="ECO:0000313" key="3">
    <source>
        <dbReference type="Proteomes" id="UP001497512"/>
    </source>
</evidence>
<dbReference type="InterPro" id="IPR007877">
    <property type="entry name" value="DUF707"/>
</dbReference>
<dbReference type="Proteomes" id="UP001497512">
    <property type="component" value="Chromosome 18"/>
</dbReference>
<keyword evidence="3" id="KW-1185">Reference proteome</keyword>
<name>A0ABP0U374_9BRYO</name>
<proteinExistence type="predicted"/>
<dbReference type="Pfam" id="PF05212">
    <property type="entry name" value="DUF707"/>
    <property type="match status" value="1"/>
</dbReference>
<feature type="transmembrane region" description="Helical" evidence="1">
    <location>
        <begin position="46"/>
        <end position="65"/>
    </location>
</feature>
<dbReference type="EMBL" id="OZ019910">
    <property type="protein sequence ID" value="CAK9211589.1"/>
    <property type="molecule type" value="Genomic_DNA"/>
</dbReference>
<protein>
    <recommendedName>
        <fullName evidence="4">Storage protein</fullName>
    </recommendedName>
</protein>
<sequence length="415" mass="47390">MSMMEIRKLLLQSPLNCSDSPTEISNEQPQVQLGRRLTRYFCQPKMVTLSTVIVVLTLFLSSVFVNEQAASSSTINSTSNSSSKCAVTRSYCSKAASAELLPKGIVAGTSDLQMRSLAPEDEDMVKKNMPKNLLAMAVGIKQKEGVNQIVQKFPLSNFTIMLFHYDGLADQWNDLPWYNQSIHIVALQQTKWWYAKRFMHPDIVEQYNYIFLWDEDLGVENFNASRYVQIMQEDGLEISQPALDPASNIHHGITVRKLDSRSHKRFFKTQGTTGCTKERDGPPCTGWVEVMAPVFSRAAWRCTWHMIQNDLVHGWGIDFKVGYCAQGIRSQKVGIIDAEYVLHQGIPSLGGLRFNRVCSSIIILPNLFNVRRRSVLEMKEFLRRWQKAIKTDPDWIDPYQTFNESSPGYHEDARY</sequence>
<dbReference type="PANTHER" id="PTHR31210">
    <property type="entry name" value="OS06G0731900 PROTEIN"/>
    <property type="match status" value="1"/>
</dbReference>
<reference evidence="2" key="1">
    <citation type="submission" date="2024-02" db="EMBL/GenBank/DDBJ databases">
        <authorList>
            <consortium name="ELIXIR-Norway"/>
            <consortium name="Elixir Norway"/>
        </authorList>
    </citation>
    <scope>NUCLEOTIDE SEQUENCE</scope>
</reference>
<keyword evidence="1" id="KW-0472">Membrane</keyword>
<evidence type="ECO:0000313" key="2">
    <source>
        <dbReference type="EMBL" id="CAK9211589.1"/>
    </source>
</evidence>
<accession>A0ABP0U374</accession>